<sequence length="410" mass="46070">MPKKKKFKLPGPNDRQALLFERRNMKMAESAHAYVRGSTTKFYEWLDGIEGHTLPEGPAIWICGDCHTGNLGPIANADGRVEIQIRDLDQTVIGNPAHDIIRLGLSLATAARGSDLPGVTTARMMEAVAQGYEHAFDRSSRRSVKDTKPEEVRVMMKEAVRRTWQQLAIERIEDIEPSIPLGKRFWPLDNAERAEIEALFKQREIANIATALRKNADEENVTVIDAAYWVKGCSSLGRLRYAVLLDIDGGAIDGDDLCLIDIKEGLKAAAPRYTTPDVTKRMPRDNAERIVEGARHLTPWLGERMRSARMNDRSVVIRELLPQDMKLTVEQLTQDEAVKAARYLAMVVGKAHARQMDAAQRRAWLSELRRAKSKSLDAPSWLWKSIVELVSSHEGGYLEHCRRYALAGAL</sequence>
<dbReference type="InterPro" id="IPR011009">
    <property type="entry name" value="Kinase-like_dom_sf"/>
</dbReference>
<dbReference type="OrthoDB" id="1491115at2"/>
<accession>A0A158HGV2</accession>
<evidence type="ECO:0000313" key="2">
    <source>
        <dbReference type="Proteomes" id="UP000054683"/>
    </source>
</evidence>
<dbReference type="InterPro" id="IPR018721">
    <property type="entry name" value="DUF2252"/>
</dbReference>
<dbReference type="RefSeq" id="WP_062088351.1">
    <property type="nucleotide sequence ID" value="NZ_FCOK02000030.1"/>
</dbReference>
<name>A0A158HGV2_9BURK</name>
<reference evidence="1 2" key="1">
    <citation type="submission" date="2016-01" db="EMBL/GenBank/DDBJ databases">
        <authorList>
            <person name="Oliw E.H."/>
        </authorList>
    </citation>
    <scope>NUCLEOTIDE SEQUENCE [LARGE SCALE GENOMIC DNA]</scope>
    <source>
        <strain evidence="1">LMG 27134</strain>
    </source>
</reference>
<organism evidence="1 2">
    <name type="scientific">Caballeronia udeis</name>
    <dbReference type="NCBI Taxonomy" id="1232866"/>
    <lineage>
        <taxon>Bacteria</taxon>
        <taxon>Pseudomonadati</taxon>
        <taxon>Pseudomonadota</taxon>
        <taxon>Betaproteobacteria</taxon>
        <taxon>Burkholderiales</taxon>
        <taxon>Burkholderiaceae</taxon>
        <taxon>Caballeronia</taxon>
    </lineage>
</organism>
<proteinExistence type="predicted"/>
<evidence type="ECO:0000313" key="1">
    <source>
        <dbReference type="EMBL" id="SAL43259.1"/>
    </source>
</evidence>
<dbReference type="PANTHER" id="PTHR39441">
    <property type="entry name" value="DUF2252 DOMAIN-CONTAINING PROTEIN"/>
    <property type="match status" value="1"/>
</dbReference>
<gene>
    <name evidence="1" type="ORF">AWB69_04378</name>
</gene>
<dbReference type="Proteomes" id="UP000054683">
    <property type="component" value="Unassembled WGS sequence"/>
</dbReference>
<evidence type="ECO:0008006" key="3">
    <source>
        <dbReference type="Google" id="ProtNLM"/>
    </source>
</evidence>
<protein>
    <recommendedName>
        <fullName evidence="3">DUF2252 domain-containing protein</fullName>
    </recommendedName>
</protein>
<dbReference type="EMBL" id="FCOK02000030">
    <property type="protein sequence ID" value="SAL43259.1"/>
    <property type="molecule type" value="Genomic_DNA"/>
</dbReference>
<dbReference type="AlphaFoldDB" id="A0A158HGV2"/>
<dbReference type="Pfam" id="PF10009">
    <property type="entry name" value="DUF2252"/>
    <property type="match status" value="1"/>
</dbReference>
<dbReference type="SUPFAM" id="SSF56112">
    <property type="entry name" value="Protein kinase-like (PK-like)"/>
    <property type="match status" value="1"/>
</dbReference>
<dbReference type="PANTHER" id="PTHR39441:SF1">
    <property type="entry name" value="DUF2252 DOMAIN-CONTAINING PROTEIN"/>
    <property type="match status" value="1"/>
</dbReference>